<sequence>MGFTHTNSDTGIKDEDLKAVLEGEIPTYHEFNSSERTGDQNKEENKPHCVIIVVSADAVQNMQLNNDSVLTTKMKNLHSFIPSDVTRIVVLTKCDTISDLVHKSITNIYTCQTIYSVVQKATKIFGTQESMVFPIVNYFKEWRLDREKNVPILYALMFALNFAADRQELRP</sequence>
<proteinExistence type="predicted"/>
<dbReference type="PANTHER" id="PTHR14241">
    <property type="entry name" value="INTERFERON-INDUCED PROTEIN 44"/>
    <property type="match status" value="1"/>
</dbReference>
<dbReference type="Proteomes" id="UP001164746">
    <property type="component" value="Chromosome 14"/>
</dbReference>
<evidence type="ECO:0000313" key="1">
    <source>
        <dbReference type="EMBL" id="WAR26020.1"/>
    </source>
</evidence>
<name>A0ABY7FUX4_MYAAR</name>
<gene>
    <name evidence="1" type="ORF">MAR_011724</name>
</gene>
<evidence type="ECO:0000313" key="2">
    <source>
        <dbReference type="Proteomes" id="UP001164746"/>
    </source>
</evidence>
<dbReference type="EMBL" id="CP111025">
    <property type="protein sequence ID" value="WAR26020.1"/>
    <property type="molecule type" value="Genomic_DNA"/>
</dbReference>
<protein>
    <submittedName>
        <fullName evidence="1">IFI44-like protein</fullName>
    </submittedName>
</protein>
<accession>A0ABY7FUX4</accession>
<organism evidence="1 2">
    <name type="scientific">Mya arenaria</name>
    <name type="common">Soft-shell clam</name>
    <dbReference type="NCBI Taxonomy" id="6604"/>
    <lineage>
        <taxon>Eukaryota</taxon>
        <taxon>Metazoa</taxon>
        <taxon>Spiralia</taxon>
        <taxon>Lophotrochozoa</taxon>
        <taxon>Mollusca</taxon>
        <taxon>Bivalvia</taxon>
        <taxon>Autobranchia</taxon>
        <taxon>Heteroconchia</taxon>
        <taxon>Euheterodonta</taxon>
        <taxon>Imparidentia</taxon>
        <taxon>Neoheterodontei</taxon>
        <taxon>Myida</taxon>
        <taxon>Myoidea</taxon>
        <taxon>Myidae</taxon>
        <taxon>Mya</taxon>
    </lineage>
</organism>
<dbReference type="PANTHER" id="PTHR14241:SF32">
    <property type="entry name" value="VWFA DOMAIN-CONTAINING PROTEIN-RELATED"/>
    <property type="match status" value="1"/>
</dbReference>
<reference evidence="1" key="1">
    <citation type="submission" date="2022-11" db="EMBL/GenBank/DDBJ databases">
        <title>Centuries of genome instability and evolution in soft-shell clam transmissible cancer (bioRxiv).</title>
        <authorList>
            <person name="Hart S.F.M."/>
            <person name="Yonemitsu M.A."/>
            <person name="Giersch R.M."/>
            <person name="Beal B.F."/>
            <person name="Arriagada G."/>
            <person name="Davis B.W."/>
            <person name="Ostrander E.A."/>
            <person name="Goff S.P."/>
            <person name="Metzger M.J."/>
        </authorList>
    </citation>
    <scope>NUCLEOTIDE SEQUENCE</scope>
    <source>
        <strain evidence="1">MELC-2E11</strain>
        <tissue evidence="1">Siphon/mantle</tissue>
    </source>
</reference>
<keyword evidence="2" id="KW-1185">Reference proteome</keyword>